<dbReference type="Proteomes" id="UP001219934">
    <property type="component" value="Unassembled WGS sequence"/>
</dbReference>
<name>A0AAD6AAN7_9TELE</name>
<reference evidence="1" key="1">
    <citation type="submission" date="2022-11" db="EMBL/GenBank/DDBJ databases">
        <title>Chromosome-level genome of Pogonophryne albipinna.</title>
        <authorList>
            <person name="Jo E."/>
        </authorList>
    </citation>
    <scope>NUCLEOTIDE SEQUENCE</scope>
    <source>
        <strain evidence="1">SGF0006</strain>
        <tissue evidence="1">Muscle</tissue>
    </source>
</reference>
<evidence type="ECO:0000313" key="1">
    <source>
        <dbReference type="EMBL" id="KAJ4921302.1"/>
    </source>
</evidence>
<sequence length="106" mass="11618">MNLAMLHNQANFTCSSYKTLYTRMDMALSSVSVNTAHTITYIKMELSKYIPPGCIIYSGQCNVTMTNETDICLGVNSTKLQLSLNSGQMLGGFCDFSVEEYACASS</sequence>
<proteinExistence type="predicted"/>
<protein>
    <submittedName>
        <fullName evidence="1">Uncharacterized protein</fullName>
    </submittedName>
</protein>
<comment type="caution">
    <text evidence="1">The sequence shown here is derived from an EMBL/GenBank/DDBJ whole genome shotgun (WGS) entry which is preliminary data.</text>
</comment>
<keyword evidence="2" id="KW-1185">Reference proteome</keyword>
<gene>
    <name evidence="1" type="ORF">JOQ06_000782</name>
</gene>
<dbReference type="EMBL" id="JAPTMU010000129">
    <property type="protein sequence ID" value="KAJ4921302.1"/>
    <property type="molecule type" value="Genomic_DNA"/>
</dbReference>
<evidence type="ECO:0000313" key="2">
    <source>
        <dbReference type="Proteomes" id="UP001219934"/>
    </source>
</evidence>
<dbReference type="AlphaFoldDB" id="A0AAD6AAN7"/>
<accession>A0AAD6AAN7</accession>
<organism evidence="1 2">
    <name type="scientific">Pogonophryne albipinna</name>
    <dbReference type="NCBI Taxonomy" id="1090488"/>
    <lineage>
        <taxon>Eukaryota</taxon>
        <taxon>Metazoa</taxon>
        <taxon>Chordata</taxon>
        <taxon>Craniata</taxon>
        <taxon>Vertebrata</taxon>
        <taxon>Euteleostomi</taxon>
        <taxon>Actinopterygii</taxon>
        <taxon>Neopterygii</taxon>
        <taxon>Teleostei</taxon>
        <taxon>Neoteleostei</taxon>
        <taxon>Acanthomorphata</taxon>
        <taxon>Eupercaria</taxon>
        <taxon>Perciformes</taxon>
        <taxon>Notothenioidei</taxon>
        <taxon>Pogonophryne</taxon>
    </lineage>
</organism>